<organism evidence="2">
    <name type="scientific">uncultured Sulfurovum sp</name>
    <dbReference type="NCBI Taxonomy" id="269237"/>
    <lineage>
        <taxon>Bacteria</taxon>
        <taxon>Pseudomonadati</taxon>
        <taxon>Campylobacterota</taxon>
        <taxon>Epsilonproteobacteria</taxon>
        <taxon>Campylobacterales</taxon>
        <taxon>Sulfurovaceae</taxon>
        <taxon>Sulfurovum</taxon>
        <taxon>environmental samples</taxon>
    </lineage>
</organism>
<gene>
    <name evidence="2" type="ORF">HELGO_WM2196</name>
</gene>
<protein>
    <submittedName>
        <fullName evidence="2">Uncharacterized protein</fullName>
    </submittedName>
</protein>
<evidence type="ECO:0000256" key="1">
    <source>
        <dbReference type="SAM" id="SignalP"/>
    </source>
</evidence>
<dbReference type="EMBL" id="CACVAX010000006">
    <property type="protein sequence ID" value="CAA6803007.1"/>
    <property type="molecule type" value="Genomic_DNA"/>
</dbReference>
<accession>A0A6S6SCB4</accession>
<evidence type="ECO:0000313" key="2">
    <source>
        <dbReference type="EMBL" id="CAA6803007.1"/>
    </source>
</evidence>
<feature type="signal peptide" evidence="1">
    <location>
        <begin position="1"/>
        <end position="20"/>
    </location>
</feature>
<keyword evidence="1" id="KW-0732">Signal</keyword>
<reference evidence="2" key="1">
    <citation type="submission" date="2020-01" db="EMBL/GenBank/DDBJ databases">
        <authorList>
            <person name="Meier V. D."/>
            <person name="Meier V D."/>
        </authorList>
    </citation>
    <scope>NUCLEOTIDE SEQUENCE</scope>
    <source>
        <strain evidence="2">HLG_WM_MAG_04</strain>
    </source>
</reference>
<sequence>MTIRLILFSLLLTSILFAYTDNDIDGVEDKLDLCPNTSFDLLVDKNGCPENESTLQQISVGEFTFQIGHEINFDNLSNKNNRYNFFMDYTYKQWNVSISNSQQENEDNRNNTGDVYLSLGYLFKINALQNKIIIGSKIANSNNELSTAENDYFTTVHLTHTLNQKQSIFTHLNYTLTGNSPIESYKNTLGYTLGSDYAVNKKYYTALSYDYVQSIYHESEAYKAISFFNQYLISDDFYLNLNYSRSLDENSFKHSIALNLGVIF</sequence>
<name>A0A6S6SCB4_9BACT</name>
<proteinExistence type="predicted"/>
<dbReference type="AlphaFoldDB" id="A0A6S6SCB4"/>
<feature type="chain" id="PRO_5028012532" evidence="1">
    <location>
        <begin position="21"/>
        <end position="264"/>
    </location>
</feature>
<dbReference type="SUPFAM" id="SSF56935">
    <property type="entry name" value="Porins"/>
    <property type="match status" value="1"/>
</dbReference>